<dbReference type="Pfam" id="PF00462">
    <property type="entry name" value="Glutaredoxin"/>
    <property type="match status" value="1"/>
</dbReference>
<evidence type="ECO:0000259" key="8">
    <source>
        <dbReference type="Pfam" id="PF00462"/>
    </source>
</evidence>
<organism evidence="9 10">
    <name type="scientific">Holothuria leucospilota</name>
    <name type="common">Black long sea cucumber</name>
    <name type="synonym">Mertensiothuria leucospilota</name>
    <dbReference type="NCBI Taxonomy" id="206669"/>
    <lineage>
        <taxon>Eukaryota</taxon>
        <taxon>Metazoa</taxon>
        <taxon>Echinodermata</taxon>
        <taxon>Eleutherozoa</taxon>
        <taxon>Echinozoa</taxon>
        <taxon>Holothuroidea</taxon>
        <taxon>Aspidochirotacea</taxon>
        <taxon>Aspidochirotida</taxon>
        <taxon>Holothuriidae</taxon>
        <taxon>Holothuria</taxon>
    </lineage>
</organism>
<reference evidence="9" key="1">
    <citation type="submission" date="2021-10" db="EMBL/GenBank/DDBJ databases">
        <title>Tropical sea cucumber genome reveals ecological adaptation and Cuvierian tubules defense mechanism.</title>
        <authorList>
            <person name="Chen T."/>
        </authorList>
    </citation>
    <scope>NUCLEOTIDE SEQUENCE</scope>
    <source>
        <strain evidence="9">Nanhai2018</strain>
        <tissue evidence="9">Muscle</tissue>
    </source>
</reference>
<dbReference type="Proteomes" id="UP001152320">
    <property type="component" value="Chromosome 3"/>
</dbReference>
<dbReference type="OrthoDB" id="415696at2759"/>
<dbReference type="SUPFAM" id="SSF52833">
    <property type="entry name" value="Thioredoxin-like"/>
    <property type="match status" value="1"/>
</dbReference>
<gene>
    <name evidence="9" type="ORF">HOLleu_09047</name>
</gene>
<sequence length="151" mass="17270">MNFLCRKTFSTLGRRVVAQSQQQLWVRCMSNYSTANSGSKEHIQELINKDDIVVFMKGVPEQPMCGFSNVVVQILRMHGVEKFGSHNVLDDDSLRQGIKEFSNWPTIPQVYFKGEFLGGTDIMMEMHQNGELIDELKKLGIRSALLDEEKE</sequence>
<dbReference type="PANTHER" id="PTHR10293">
    <property type="entry name" value="GLUTAREDOXIN FAMILY MEMBER"/>
    <property type="match status" value="1"/>
</dbReference>
<dbReference type="GO" id="GO:0046872">
    <property type="term" value="F:metal ion binding"/>
    <property type="evidence" value="ECO:0007669"/>
    <property type="project" value="UniProtKB-KW"/>
</dbReference>
<keyword evidence="5" id="KW-0676">Redox-active center</keyword>
<keyword evidence="1" id="KW-0001">2Fe-2S</keyword>
<dbReference type="InterPro" id="IPR004480">
    <property type="entry name" value="Monothiol_GRX-rel"/>
</dbReference>
<accession>A0A9Q1HDW1</accession>
<dbReference type="InterPro" id="IPR036249">
    <property type="entry name" value="Thioredoxin-like_sf"/>
</dbReference>
<evidence type="ECO:0000313" key="10">
    <source>
        <dbReference type="Proteomes" id="UP001152320"/>
    </source>
</evidence>
<evidence type="ECO:0000256" key="1">
    <source>
        <dbReference type="ARBA" id="ARBA00022714"/>
    </source>
</evidence>
<dbReference type="PROSITE" id="PS51354">
    <property type="entry name" value="GLUTAREDOXIN_2"/>
    <property type="match status" value="1"/>
</dbReference>
<dbReference type="AlphaFoldDB" id="A0A9Q1HDW1"/>
<evidence type="ECO:0000256" key="4">
    <source>
        <dbReference type="ARBA" id="ARBA00023014"/>
    </source>
</evidence>
<feature type="domain" description="Glutaredoxin" evidence="8">
    <location>
        <begin position="52"/>
        <end position="116"/>
    </location>
</feature>
<evidence type="ECO:0000256" key="2">
    <source>
        <dbReference type="ARBA" id="ARBA00022723"/>
    </source>
</evidence>
<evidence type="ECO:0000256" key="5">
    <source>
        <dbReference type="ARBA" id="ARBA00023284"/>
    </source>
</evidence>
<dbReference type="CDD" id="cd03028">
    <property type="entry name" value="GRX_PICOT_like"/>
    <property type="match status" value="1"/>
</dbReference>
<dbReference type="GO" id="GO:0005759">
    <property type="term" value="C:mitochondrial matrix"/>
    <property type="evidence" value="ECO:0007669"/>
    <property type="project" value="TreeGrafter"/>
</dbReference>
<evidence type="ECO:0000256" key="3">
    <source>
        <dbReference type="ARBA" id="ARBA00023004"/>
    </source>
</evidence>
<proteinExistence type="predicted"/>
<dbReference type="PANTHER" id="PTHR10293:SF16">
    <property type="entry name" value="GLUTAREDOXIN-RELATED PROTEIN 5, MITOCHONDRIAL"/>
    <property type="match status" value="1"/>
</dbReference>
<protein>
    <recommendedName>
        <fullName evidence="6">Glutaredoxin-related protein 5, mitochondrial</fullName>
    </recommendedName>
    <alternativeName>
        <fullName evidence="7">Monothiol glutaredoxin-5</fullName>
    </alternativeName>
</protein>
<dbReference type="NCBIfam" id="TIGR00365">
    <property type="entry name" value="Grx4 family monothiol glutaredoxin"/>
    <property type="match status" value="1"/>
</dbReference>
<dbReference type="Gene3D" id="3.40.30.10">
    <property type="entry name" value="Glutaredoxin"/>
    <property type="match status" value="1"/>
</dbReference>
<dbReference type="InterPro" id="IPR002109">
    <property type="entry name" value="Glutaredoxin"/>
</dbReference>
<dbReference type="EMBL" id="JAIZAY010000003">
    <property type="protein sequence ID" value="KAJ8045927.1"/>
    <property type="molecule type" value="Genomic_DNA"/>
</dbReference>
<dbReference type="InterPro" id="IPR033658">
    <property type="entry name" value="GRX_PICOT-like"/>
</dbReference>
<keyword evidence="4" id="KW-0411">Iron-sulfur</keyword>
<keyword evidence="2" id="KW-0479">Metal-binding</keyword>
<dbReference type="GO" id="GO:0051537">
    <property type="term" value="F:2 iron, 2 sulfur cluster binding"/>
    <property type="evidence" value="ECO:0007669"/>
    <property type="project" value="UniProtKB-KW"/>
</dbReference>
<evidence type="ECO:0000256" key="7">
    <source>
        <dbReference type="ARBA" id="ARBA00076083"/>
    </source>
</evidence>
<dbReference type="FunFam" id="3.40.30.10:FF:000005">
    <property type="entry name" value="Glutaredoxin 5"/>
    <property type="match status" value="1"/>
</dbReference>
<keyword evidence="10" id="KW-1185">Reference proteome</keyword>
<evidence type="ECO:0000313" key="9">
    <source>
        <dbReference type="EMBL" id="KAJ8045927.1"/>
    </source>
</evidence>
<name>A0A9Q1HDW1_HOLLE</name>
<comment type="caution">
    <text evidence="9">The sequence shown here is derived from an EMBL/GenBank/DDBJ whole genome shotgun (WGS) entry which is preliminary data.</text>
</comment>
<keyword evidence="3" id="KW-0408">Iron</keyword>
<evidence type="ECO:0000256" key="6">
    <source>
        <dbReference type="ARBA" id="ARBA00067456"/>
    </source>
</evidence>